<dbReference type="EMBL" id="LAZR01000748">
    <property type="protein sequence ID" value="KKN58780.1"/>
    <property type="molecule type" value="Genomic_DNA"/>
</dbReference>
<accession>A0A0F9RQQ1</accession>
<organism evidence="1">
    <name type="scientific">marine sediment metagenome</name>
    <dbReference type="NCBI Taxonomy" id="412755"/>
    <lineage>
        <taxon>unclassified sequences</taxon>
        <taxon>metagenomes</taxon>
        <taxon>ecological metagenomes</taxon>
    </lineage>
</organism>
<name>A0A0F9RQQ1_9ZZZZ</name>
<proteinExistence type="predicted"/>
<reference evidence="1" key="1">
    <citation type="journal article" date="2015" name="Nature">
        <title>Complex archaea that bridge the gap between prokaryotes and eukaryotes.</title>
        <authorList>
            <person name="Spang A."/>
            <person name="Saw J.H."/>
            <person name="Jorgensen S.L."/>
            <person name="Zaremba-Niedzwiedzka K."/>
            <person name="Martijn J."/>
            <person name="Lind A.E."/>
            <person name="van Eijk R."/>
            <person name="Schleper C."/>
            <person name="Guy L."/>
            <person name="Ettema T.J."/>
        </authorList>
    </citation>
    <scope>NUCLEOTIDE SEQUENCE</scope>
</reference>
<evidence type="ECO:0000313" key="1">
    <source>
        <dbReference type="EMBL" id="KKN58780.1"/>
    </source>
</evidence>
<sequence>MKCVLCKEISDRLNELEELHGEEFCTQFKKTLSHPCEPENTNTMEELLDYKRAYFEAGWLDAIEEMQKLSARFKITEQTLNTLESEDVFLGLRYFTSEMQNNNILQQLQSLLNKEVLGEANFIDMLKKTIGDKHTAMFKKIILKHSQILKETIDATQ</sequence>
<protein>
    <submittedName>
        <fullName evidence="1">Uncharacterized protein</fullName>
    </submittedName>
</protein>
<gene>
    <name evidence="1" type="ORF">LCGC14_0548750</name>
</gene>
<comment type="caution">
    <text evidence="1">The sequence shown here is derived from an EMBL/GenBank/DDBJ whole genome shotgun (WGS) entry which is preliminary data.</text>
</comment>
<dbReference type="AlphaFoldDB" id="A0A0F9RQQ1"/>